<keyword evidence="1" id="KW-0472">Membrane</keyword>
<evidence type="ECO:0000313" key="3">
    <source>
        <dbReference type="Proteomes" id="UP000638353"/>
    </source>
</evidence>
<name>A0A918WWC1_9ACTN</name>
<keyword evidence="1" id="KW-0812">Transmembrane</keyword>
<keyword evidence="1" id="KW-1133">Transmembrane helix</keyword>
<protein>
    <recommendedName>
        <fullName evidence="4">DUF4190 domain-containing protein</fullName>
    </recommendedName>
</protein>
<proteinExistence type="predicted"/>
<evidence type="ECO:0000313" key="2">
    <source>
        <dbReference type="EMBL" id="GHC89843.1"/>
    </source>
</evidence>
<reference evidence="2" key="1">
    <citation type="journal article" date="2014" name="Int. J. Syst. Evol. Microbiol.">
        <title>Complete genome sequence of Corynebacterium casei LMG S-19264T (=DSM 44701T), isolated from a smear-ripened cheese.</title>
        <authorList>
            <consortium name="US DOE Joint Genome Institute (JGI-PGF)"/>
            <person name="Walter F."/>
            <person name="Albersmeier A."/>
            <person name="Kalinowski J."/>
            <person name="Ruckert C."/>
        </authorList>
    </citation>
    <scope>NUCLEOTIDE SEQUENCE</scope>
    <source>
        <strain evidence="2">JCM 4637</strain>
    </source>
</reference>
<dbReference type="RefSeq" id="WP_189823495.1">
    <property type="nucleotide sequence ID" value="NZ_BMVC01000004.1"/>
</dbReference>
<dbReference type="EMBL" id="BMVC01000004">
    <property type="protein sequence ID" value="GHC89843.1"/>
    <property type="molecule type" value="Genomic_DNA"/>
</dbReference>
<reference evidence="2" key="2">
    <citation type="submission" date="2020-09" db="EMBL/GenBank/DDBJ databases">
        <authorList>
            <person name="Sun Q."/>
            <person name="Ohkuma M."/>
        </authorList>
    </citation>
    <scope>NUCLEOTIDE SEQUENCE</scope>
    <source>
        <strain evidence="2">JCM 4637</strain>
    </source>
</reference>
<gene>
    <name evidence="2" type="ORF">GCM10010334_23340</name>
</gene>
<organism evidence="2 3">
    <name type="scientific">Streptomyces finlayi</name>
    <dbReference type="NCBI Taxonomy" id="67296"/>
    <lineage>
        <taxon>Bacteria</taxon>
        <taxon>Bacillati</taxon>
        <taxon>Actinomycetota</taxon>
        <taxon>Actinomycetes</taxon>
        <taxon>Kitasatosporales</taxon>
        <taxon>Streptomycetaceae</taxon>
        <taxon>Streptomyces</taxon>
    </lineage>
</organism>
<accession>A0A918WWC1</accession>
<sequence>MSYPNYPPQNGDYGQPYQGAPMQQQKNGMAVAALVLGILAVLSSIIIIGGILFGLLALIFGIIAALKARGGRAEHGVMAVIGAVLGGLGLIASGVLLAIGASFINSDEFKSFSDCIQHAKTQSEQDECSKQFNRDLGN</sequence>
<dbReference type="AlphaFoldDB" id="A0A918WWC1"/>
<evidence type="ECO:0000256" key="1">
    <source>
        <dbReference type="SAM" id="Phobius"/>
    </source>
</evidence>
<feature type="transmembrane region" description="Helical" evidence="1">
    <location>
        <begin position="31"/>
        <end position="64"/>
    </location>
</feature>
<comment type="caution">
    <text evidence="2">The sequence shown here is derived from an EMBL/GenBank/DDBJ whole genome shotgun (WGS) entry which is preliminary data.</text>
</comment>
<feature type="transmembrane region" description="Helical" evidence="1">
    <location>
        <begin position="76"/>
        <end position="104"/>
    </location>
</feature>
<dbReference type="Proteomes" id="UP000638353">
    <property type="component" value="Unassembled WGS sequence"/>
</dbReference>
<evidence type="ECO:0008006" key="4">
    <source>
        <dbReference type="Google" id="ProtNLM"/>
    </source>
</evidence>